<dbReference type="EMBL" id="UOYP01000719">
    <property type="protein sequence ID" value="VAY89742.1"/>
    <property type="molecule type" value="Genomic_DNA"/>
</dbReference>
<dbReference type="SUPFAM" id="SSF89447">
    <property type="entry name" value="AbrB/MazE/MraZ-like"/>
    <property type="match status" value="1"/>
</dbReference>
<name>A0A3P3ZST4_9ZZZZ</name>
<dbReference type="InterPro" id="IPR037914">
    <property type="entry name" value="SpoVT-AbrB_sf"/>
</dbReference>
<dbReference type="InterPro" id="IPR007159">
    <property type="entry name" value="SpoVT-AbrB_dom"/>
</dbReference>
<evidence type="ECO:0000259" key="1">
    <source>
        <dbReference type="SMART" id="SM00966"/>
    </source>
</evidence>
<accession>A0A3P3ZST4</accession>
<dbReference type="Gene3D" id="2.10.260.10">
    <property type="match status" value="1"/>
</dbReference>
<dbReference type="AlphaFoldDB" id="A0A3P3ZST4"/>
<organism evidence="2">
    <name type="scientific">mine drainage metagenome</name>
    <dbReference type="NCBI Taxonomy" id="410659"/>
    <lineage>
        <taxon>unclassified sequences</taxon>
        <taxon>metagenomes</taxon>
        <taxon>ecological metagenomes</taxon>
    </lineage>
</organism>
<protein>
    <recommendedName>
        <fullName evidence="1">SpoVT-AbrB domain-containing protein</fullName>
    </recommendedName>
</protein>
<gene>
    <name evidence="2" type="ORF">CARN8_930004</name>
</gene>
<dbReference type="SMART" id="SM00966">
    <property type="entry name" value="SpoVT_AbrB"/>
    <property type="match status" value="1"/>
</dbReference>
<dbReference type="GO" id="GO:0003677">
    <property type="term" value="F:DNA binding"/>
    <property type="evidence" value="ECO:0007669"/>
    <property type="project" value="InterPro"/>
</dbReference>
<proteinExistence type="predicted"/>
<reference evidence="2" key="1">
    <citation type="submission" date="2018-10" db="EMBL/GenBank/DDBJ databases">
        <authorList>
            <person name="Plewniak F."/>
        </authorList>
    </citation>
    <scope>NUCLEOTIDE SEQUENCE</scope>
</reference>
<sequence length="84" mass="9523">MTQIAVQVSQGGRIVIPADIRLKMGVNIGDQVLLNWSEEVRELRIATRKQRLENALNLVKCHAQASDHVVDSFLRERKLSSQDE</sequence>
<evidence type="ECO:0000313" key="2">
    <source>
        <dbReference type="EMBL" id="VAY89742.1"/>
    </source>
</evidence>
<feature type="domain" description="SpoVT-AbrB" evidence="1">
    <location>
        <begin position="6"/>
        <end position="53"/>
    </location>
</feature>